<feature type="signal peptide" evidence="2">
    <location>
        <begin position="1"/>
        <end position="18"/>
    </location>
</feature>
<dbReference type="InterPro" id="IPR003715">
    <property type="entry name" value="Poly_export_N"/>
</dbReference>
<evidence type="ECO:0000259" key="3">
    <source>
        <dbReference type="Pfam" id="PF02563"/>
    </source>
</evidence>
<dbReference type="PANTHER" id="PTHR33619:SF3">
    <property type="entry name" value="POLYSACCHARIDE EXPORT PROTEIN GFCE-RELATED"/>
    <property type="match status" value="1"/>
</dbReference>
<feature type="chain" id="PRO_5011299536" evidence="2">
    <location>
        <begin position="19"/>
        <end position="172"/>
    </location>
</feature>
<sequence length="172" mass="19166">MKYFLVILLSCLSWSTLANESFYKLGVGDQIRIQVYDEPELSIETRVGDSGNIDYPFLGRIKLKGKTIEEVKTAIHNGLIDGYLVNPNVFVSIVEYRPYFINGQVKISGSYPYHPGLTVNKAITIAGGFTERASKTKIYISSSDAPEAKPVKVTLLHKIQPGDILTVEESFF</sequence>
<reference evidence="5 6" key="1">
    <citation type="submission" date="2017-08" db="EMBL/GenBank/DDBJ databases">
        <title>The Vibrio qinghaiensis sp.-Q67 is a luminous bacteria isolated firstly from Qinghai lake, Qinghai province, China, which has been proved to be very sensitive to detect environmental and food pollutants. Therefore, complete genome analysis of V. qinghaiensis sp.-Q67 highlights the potential application of this strain on detection of hazards in the contaminated environments.</title>
        <authorList>
            <person name="Gong L."/>
        </authorList>
    </citation>
    <scope>NUCLEOTIDE SEQUENCE [LARGE SCALE GENOMIC DNA]</scope>
    <source>
        <strain evidence="5 6">Q67</strain>
    </source>
</reference>
<dbReference type="RefSeq" id="WP_017045832.1">
    <property type="nucleotide sequence ID" value="NZ_CAWNHI010000001.1"/>
</dbReference>
<accession>A0A223MWB2</accession>
<evidence type="ECO:0000313" key="5">
    <source>
        <dbReference type="EMBL" id="ASU21794.1"/>
    </source>
</evidence>
<dbReference type="InterPro" id="IPR049712">
    <property type="entry name" value="Poly_export"/>
</dbReference>
<keyword evidence="1 2" id="KW-0732">Signal</keyword>
<dbReference type="Gene3D" id="3.10.560.10">
    <property type="entry name" value="Outer membrane lipoprotein wza domain like"/>
    <property type="match status" value="1"/>
</dbReference>
<dbReference type="AlphaFoldDB" id="A0A223MWB2"/>
<dbReference type="Pfam" id="PF02563">
    <property type="entry name" value="Poly_export"/>
    <property type="match status" value="1"/>
</dbReference>
<evidence type="ECO:0000313" key="6">
    <source>
        <dbReference type="Proteomes" id="UP000215148"/>
    </source>
</evidence>
<keyword evidence="6" id="KW-1185">Reference proteome</keyword>
<dbReference type="Gene3D" id="3.30.1950.10">
    <property type="entry name" value="wza like domain"/>
    <property type="match status" value="1"/>
</dbReference>
<dbReference type="EMBL" id="CP022741">
    <property type="protein sequence ID" value="ASU21794.1"/>
    <property type="molecule type" value="Genomic_DNA"/>
</dbReference>
<proteinExistence type="predicted"/>
<dbReference type="KEGG" id="vqi:CCZ37_03955"/>
<name>A0A223MWB2_9VIBR</name>
<feature type="domain" description="Soluble ligand binding" evidence="4">
    <location>
        <begin position="100"/>
        <end position="142"/>
    </location>
</feature>
<evidence type="ECO:0000259" key="4">
    <source>
        <dbReference type="Pfam" id="PF10531"/>
    </source>
</evidence>
<dbReference type="Proteomes" id="UP000215148">
    <property type="component" value="Chromosome 1"/>
</dbReference>
<protein>
    <submittedName>
        <fullName evidence="5">Polysaccharide biosynthesis/export family protein</fullName>
    </submittedName>
</protein>
<gene>
    <name evidence="5" type="ORF">CCZ37_03955</name>
</gene>
<dbReference type="InterPro" id="IPR019554">
    <property type="entry name" value="Soluble_ligand-bd"/>
</dbReference>
<evidence type="ECO:0000256" key="1">
    <source>
        <dbReference type="ARBA" id="ARBA00022729"/>
    </source>
</evidence>
<organism evidence="5 6">
    <name type="scientific">Vibrio qinghaiensis</name>
    <dbReference type="NCBI Taxonomy" id="2025808"/>
    <lineage>
        <taxon>Bacteria</taxon>
        <taxon>Pseudomonadati</taxon>
        <taxon>Pseudomonadota</taxon>
        <taxon>Gammaproteobacteria</taxon>
        <taxon>Vibrionales</taxon>
        <taxon>Vibrionaceae</taxon>
        <taxon>Vibrio</taxon>
    </lineage>
</organism>
<dbReference type="PANTHER" id="PTHR33619">
    <property type="entry name" value="POLYSACCHARIDE EXPORT PROTEIN GFCE-RELATED"/>
    <property type="match status" value="1"/>
</dbReference>
<feature type="domain" description="Polysaccharide export protein N-terminal" evidence="3">
    <location>
        <begin position="19"/>
        <end position="93"/>
    </location>
</feature>
<evidence type="ECO:0000256" key="2">
    <source>
        <dbReference type="SAM" id="SignalP"/>
    </source>
</evidence>
<dbReference type="GO" id="GO:0015159">
    <property type="term" value="F:polysaccharide transmembrane transporter activity"/>
    <property type="evidence" value="ECO:0007669"/>
    <property type="project" value="InterPro"/>
</dbReference>
<dbReference type="Pfam" id="PF10531">
    <property type="entry name" value="SLBB"/>
    <property type="match status" value="1"/>
</dbReference>